<reference evidence="1" key="1">
    <citation type="submission" date="2020-02" db="EMBL/GenBank/DDBJ databases">
        <authorList>
            <person name="Meier V. D."/>
        </authorList>
    </citation>
    <scope>NUCLEOTIDE SEQUENCE</scope>
    <source>
        <strain evidence="1">AVDCRST_MAG01</strain>
    </source>
</reference>
<proteinExistence type="predicted"/>
<organism evidence="1">
    <name type="scientific">uncultured Rubrobacteraceae bacterium</name>
    <dbReference type="NCBI Taxonomy" id="349277"/>
    <lineage>
        <taxon>Bacteria</taxon>
        <taxon>Bacillati</taxon>
        <taxon>Actinomycetota</taxon>
        <taxon>Rubrobacteria</taxon>
        <taxon>Rubrobacterales</taxon>
        <taxon>Rubrobacteraceae</taxon>
        <taxon>environmental samples</taxon>
    </lineage>
</organism>
<dbReference type="AlphaFoldDB" id="A0A6J4PGP5"/>
<dbReference type="EMBL" id="CADCUW010000268">
    <property type="protein sequence ID" value="CAA9414017.1"/>
    <property type="molecule type" value="Genomic_DNA"/>
</dbReference>
<protein>
    <submittedName>
        <fullName evidence="1">Uncharacterized protein</fullName>
    </submittedName>
</protein>
<evidence type="ECO:0000313" key="1">
    <source>
        <dbReference type="EMBL" id="CAA9414017.1"/>
    </source>
</evidence>
<feature type="non-terminal residue" evidence="1">
    <location>
        <position position="57"/>
    </location>
</feature>
<feature type="non-terminal residue" evidence="1">
    <location>
        <position position="1"/>
    </location>
</feature>
<name>A0A6J4PGP5_9ACTN</name>
<sequence>AVVNLRYTPANDRCQRLARTPSHPSAWKDHSPNFARRGFCEVRMPKLSSSARGAAPL</sequence>
<gene>
    <name evidence="1" type="ORF">AVDCRST_MAG01-01-1799</name>
</gene>
<accession>A0A6J4PGP5</accession>